<keyword evidence="1" id="KW-0175">Coiled coil</keyword>
<evidence type="ECO:0000313" key="3">
    <source>
        <dbReference type="EMBL" id="WYK01263.1"/>
    </source>
</evidence>
<dbReference type="EMBL" id="CP147244">
    <property type="protein sequence ID" value="WYK01263.1"/>
    <property type="molecule type" value="Genomic_DNA"/>
</dbReference>
<feature type="coiled-coil region" evidence="1">
    <location>
        <begin position="1"/>
        <end position="28"/>
    </location>
</feature>
<proteinExistence type="predicted"/>
<feature type="transmembrane region" description="Helical" evidence="2">
    <location>
        <begin position="35"/>
        <end position="55"/>
    </location>
</feature>
<name>A0AAQ3W9V9_9ENTE</name>
<evidence type="ECO:0000256" key="1">
    <source>
        <dbReference type="SAM" id="Coils"/>
    </source>
</evidence>
<reference evidence="3" key="2">
    <citation type="submission" date="2024-03" db="EMBL/GenBank/DDBJ databases">
        <title>The Genome Sequence of Enterococcus sp. DIV0205d.</title>
        <authorList>
            <consortium name="The Broad Institute Genomics Platform"/>
            <consortium name="The Broad Institute Microbial Omics Core"/>
            <consortium name="The Broad Institute Genomic Center for Infectious Diseases"/>
            <person name="Earl A."/>
            <person name="Manson A."/>
            <person name="Gilmore M."/>
            <person name="Schwartman J."/>
            <person name="Shea T."/>
            <person name="Abouelleil A."/>
            <person name="Cao P."/>
            <person name="Chapman S."/>
            <person name="Cusick C."/>
            <person name="Young S."/>
            <person name="Neafsey D."/>
            <person name="Nusbaum C."/>
            <person name="Birren B."/>
        </authorList>
    </citation>
    <scope>NUCLEOTIDE SEQUENCE</scope>
    <source>
        <strain evidence="3">7F3_DIV0205</strain>
    </source>
</reference>
<dbReference type="AlphaFoldDB" id="A0AAQ3W9V9"/>
<keyword evidence="4" id="KW-1185">Reference proteome</keyword>
<reference evidence="3" key="1">
    <citation type="submission" date="2017-05" db="EMBL/GenBank/DDBJ databases">
        <authorList>
            <consortium name="The Broad Institute Genomics Platform"/>
            <consortium name="The Broad Institute Genomic Center for Infectious Diseases"/>
            <person name="Earl A."/>
            <person name="Manson A."/>
            <person name="Schwartman J."/>
            <person name="Gilmore M."/>
            <person name="Abouelleil A."/>
            <person name="Cao P."/>
            <person name="Chapman S."/>
            <person name="Cusick C."/>
            <person name="Shea T."/>
            <person name="Young S."/>
            <person name="Neafsey D."/>
            <person name="Nusbaum C."/>
            <person name="Birren B."/>
        </authorList>
    </citation>
    <scope>NUCLEOTIDE SEQUENCE</scope>
    <source>
        <strain evidence="3">7F3_DIV0205</strain>
    </source>
</reference>
<keyword evidence="2" id="KW-1133">Transmembrane helix</keyword>
<evidence type="ECO:0000313" key="4">
    <source>
        <dbReference type="Proteomes" id="UP000194948"/>
    </source>
</evidence>
<dbReference type="RefSeq" id="WP_170923032.1">
    <property type="nucleotide sequence ID" value="NZ_CP147244.1"/>
</dbReference>
<gene>
    <name evidence="3" type="ORF">A5821_002400</name>
</gene>
<dbReference type="Proteomes" id="UP000194948">
    <property type="component" value="Chromosome"/>
</dbReference>
<protein>
    <submittedName>
        <fullName evidence="3">Uncharacterized protein</fullName>
    </submittedName>
</protein>
<keyword evidence="2" id="KW-0472">Membrane</keyword>
<keyword evidence="2" id="KW-0812">Transmembrane</keyword>
<accession>A0AAQ3W9V9</accession>
<evidence type="ECO:0000256" key="2">
    <source>
        <dbReference type="SAM" id="Phobius"/>
    </source>
</evidence>
<sequence>MTNQNEKIEALKVENENLRLRLATMKEENKADWSSWIWVLVPVTGMLIGLVNTIFT</sequence>
<organism evidence="3 4">
    <name type="scientific">Candidatus Enterococcus palustris</name>
    <dbReference type="NCBI Taxonomy" id="1834189"/>
    <lineage>
        <taxon>Bacteria</taxon>
        <taxon>Bacillati</taxon>
        <taxon>Bacillota</taxon>
        <taxon>Bacilli</taxon>
        <taxon>Lactobacillales</taxon>
        <taxon>Enterococcaceae</taxon>
        <taxon>Enterococcus</taxon>
    </lineage>
</organism>